<accession>A0ABD6EPQ2</accession>
<dbReference type="PANTHER" id="PTHR43394:SF27">
    <property type="entry name" value="ATP-DEPENDENT TRANSLOCASE ABCB1-LIKE"/>
    <property type="match status" value="1"/>
</dbReference>
<dbReference type="CDD" id="cd18577">
    <property type="entry name" value="ABC_6TM_Pgp_ABCB1_D1_like"/>
    <property type="match status" value="1"/>
</dbReference>
<dbReference type="InterPro" id="IPR017871">
    <property type="entry name" value="ABC_transporter-like_CS"/>
</dbReference>
<feature type="non-terminal residue" evidence="12">
    <location>
        <position position="1"/>
    </location>
</feature>
<dbReference type="Pfam" id="PF00005">
    <property type="entry name" value="ABC_tran"/>
    <property type="match status" value="1"/>
</dbReference>
<dbReference type="PROSITE" id="PS00211">
    <property type="entry name" value="ABC_TRANSPORTER_1"/>
    <property type="match status" value="1"/>
</dbReference>
<dbReference type="AlphaFoldDB" id="A0ABD6EPQ2"/>
<keyword evidence="6 9" id="KW-1133">Transmembrane helix</keyword>
<evidence type="ECO:0000313" key="13">
    <source>
        <dbReference type="Proteomes" id="UP001608902"/>
    </source>
</evidence>
<evidence type="ECO:0000256" key="1">
    <source>
        <dbReference type="ARBA" id="ARBA00004141"/>
    </source>
</evidence>
<dbReference type="FunFam" id="3.40.50.300:FF:000916">
    <property type="entry name" value="ABC transporter B family member 9"/>
    <property type="match status" value="1"/>
</dbReference>
<feature type="transmembrane region" description="Helical" evidence="9">
    <location>
        <begin position="168"/>
        <end position="196"/>
    </location>
</feature>
<feature type="region of interest" description="Disordered" evidence="8">
    <location>
        <begin position="514"/>
        <end position="543"/>
    </location>
</feature>
<feature type="transmembrane region" description="Helical" evidence="9">
    <location>
        <begin position="830"/>
        <end position="857"/>
    </location>
</feature>
<dbReference type="SUPFAM" id="SSF52540">
    <property type="entry name" value="P-loop containing nucleoside triphosphate hydrolases"/>
    <property type="match status" value="1"/>
</dbReference>
<dbReference type="EMBL" id="JBGFUD010004017">
    <property type="protein sequence ID" value="MFH4979279.1"/>
    <property type="molecule type" value="Genomic_DNA"/>
</dbReference>
<dbReference type="SUPFAM" id="SSF90123">
    <property type="entry name" value="ABC transporter transmembrane region"/>
    <property type="match status" value="2"/>
</dbReference>
<organism evidence="12 13">
    <name type="scientific">Gnathostoma spinigerum</name>
    <dbReference type="NCBI Taxonomy" id="75299"/>
    <lineage>
        <taxon>Eukaryota</taxon>
        <taxon>Metazoa</taxon>
        <taxon>Ecdysozoa</taxon>
        <taxon>Nematoda</taxon>
        <taxon>Chromadorea</taxon>
        <taxon>Rhabditida</taxon>
        <taxon>Spirurina</taxon>
        <taxon>Gnathostomatomorpha</taxon>
        <taxon>Gnathostomatoidea</taxon>
        <taxon>Gnathostomatidae</taxon>
        <taxon>Gnathostoma</taxon>
    </lineage>
</organism>
<evidence type="ECO:0000256" key="2">
    <source>
        <dbReference type="ARBA" id="ARBA00007577"/>
    </source>
</evidence>
<proteinExistence type="inferred from homology"/>
<dbReference type="PANTHER" id="PTHR43394">
    <property type="entry name" value="ATP-DEPENDENT PERMEASE MDL1, MITOCHONDRIAL"/>
    <property type="match status" value="1"/>
</dbReference>
<feature type="transmembrane region" description="Helical" evidence="9">
    <location>
        <begin position="750"/>
        <end position="768"/>
    </location>
</feature>
<dbReference type="Proteomes" id="UP001608902">
    <property type="component" value="Unassembled WGS sequence"/>
</dbReference>
<feature type="domain" description="ABC transmembrane type-1" evidence="11">
    <location>
        <begin position="5"/>
        <end position="235"/>
    </location>
</feature>
<evidence type="ECO:0000259" key="11">
    <source>
        <dbReference type="PROSITE" id="PS50929"/>
    </source>
</evidence>
<evidence type="ECO:0000256" key="4">
    <source>
        <dbReference type="ARBA" id="ARBA00022741"/>
    </source>
</evidence>
<evidence type="ECO:0000256" key="3">
    <source>
        <dbReference type="ARBA" id="ARBA00022692"/>
    </source>
</evidence>
<evidence type="ECO:0000256" key="9">
    <source>
        <dbReference type="SAM" id="Phobius"/>
    </source>
</evidence>
<evidence type="ECO:0000313" key="12">
    <source>
        <dbReference type="EMBL" id="MFH4979279.1"/>
    </source>
</evidence>
<evidence type="ECO:0000256" key="8">
    <source>
        <dbReference type="SAM" id="MobiDB-lite"/>
    </source>
</evidence>
<comment type="subcellular location">
    <subcellularLocation>
        <location evidence="1">Membrane</location>
        <topology evidence="1">Multi-pass membrane protein</topology>
    </subcellularLocation>
</comment>
<dbReference type="Gene3D" id="3.40.50.300">
    <property type="entry name" value="P-loop containing nucleotide triphosphate hydrolases"/>
    <property type="match status" value="1"/>
</dbReference>
<dbReference type="InterPro" id="IPR003439">
    <property type="entry name" value="ABC_transporter-like_ATP-bd"/>
</dbReference>
<feature type="domain" description="ABC transmembrane type-1" evidence="11">
    <location>
        <begin position="609"/>
        <end position="870"/>
    </location>
</feature>
<keyword evidence="7 9" id="KW-0472">Membrane</keyword>
<keyword evidence="5" id="KW-0067">ATP-binding</keyword>
<feature type="transmembrane region" description="Helical" evidence="9">
    <location>
        <begin position="208"/>
        <end position="230"/>
    </location>
</feature>
<dbReference type="InterPro" id="IPR003593">
    <property type="entry name" value="AAA+_ATPase"/>
</dbReference>
<comment type="similarity">
    <text evidence="2">Belongs to the ABC transporter superfamily. ABCB family. Multidrug resistance exporter (TC 3.A.1.201) subfamily.</text>
</comment>
<name>A0ABD6EPQ2_9BILA</name>
<dbReference type="GO" id="GO:0016020">
    <property type="term" value="C:membrane"/>
    <property type="evidence" value="ECO:0007669"/>
    <property type="project" value="UniProtKB-SubCell"/>
</dbReference>
<comment type="caution">
    <text evidence="12">The sequence shown here is derived from an EMBL/GenBank/DDBJ whole genome shotgun (WGS) entry which is preliminary data.</text>
</comment>
<dbReference type="SMART" id="SM00382">
    <property type="entry name" value="AAA"/>
    <property type="match status" value="1"/>
</dbReference>
<feature type="domain" description="ABC transporter" evidence="10">
    <location>
        <begin position="270"/>
        <end position="506"/>
    </location>
</feature>
<dbReference type="Pfam" id="PF00664">
    <property type="entry name" value="ABC_membrane"/>
    <property type="match status" value="2"/>
</dbReference>
<gene>
    <name evidence="12" type="ORF">AB6A40_005988</name>
</gene>
<dbReference type="GO" id="GO:0005524">
    <property type="term" value="F:ATP binding"/>
    <property type="evidence" value="ECO:0007669"/>
    <property type="project" value="UniProtKB-KW"/>
</dbReference>
<feature type="transmembrane region" description="Helical" evidence="9">
    <location>
        <begin position="69"/>
        <end position="87"/>
    </location>
</feature>
<protein>
    <submittedName>
        <fullName evidence="12">Uncharacterized protein</fullName>
    </submittedName>
</protein>
<dbReference type="PROSITE" id="PS50893">
    <property type="entry name" value="ABC_TRANSPORTER_2"/>
    <property type="match status" value="1"/>
</dbReference>
<dbReference type="Gene3D" id="1.20.1560.10">
    <property type="entry name" value="ABC transporter type 1, transmembrane domain"/>
    <property type="match status" value="1"/>
</dbReference>
<dbReference type="InterPro" id="IPR039421">
    <property type="entry name" value="Type_1_exporter"/>
</dbReference>
<feature type="transmembrane region" description="Helical" evidence="9">
    <location>
        <begin position="728"/>
        <end position="744"/>
    </location>
</feature>
<evidence type="ECO:0000256" key="7">
    <source>
        <dbReference type="ARBA" id="ARBA00023136"/>
    </source>
</evidence>
<keyword evidence="3 9" id="KW-0812">Transmembrane</keyword>
<dbReference type="InterPro" id="IPR036640">
    <property type="entry name" value="ABC1_TM_sf"/>
</dbReference>
<dbReference type="InterPro" id="IPR027417">
    <property type="entry name" value="P-loop_NTPase"/>
</dbReference>
<keyword evidence="13" id="KW-1185">Reference proteome</keyword>
<keyword evidence="4" id="KW-0547">Nucleotide-binding</keyword>
<feature type="transmembrane region" description="Helical" evidence="9">
    <location>
        <begin position="643"/>
        <end position="671"/>
    </location>
</feature>
<evidence type="ECO:0000256" key="5">
    <source>
        <dbReference type="ARBA" id="ARBA00022840"/>
    </source>
</evidence>
<dbReference type="PROSITE" id="PS50929">
    <property type="entry name" value="ABC_TM1F"/>
    <property type="match status" value="2"/>
</dbReference>
<dbReference type="CDD" id="cd03249">
    <property type="entry name" value="ABC_MTABC3_MDL1_MDL2"/>
    <property type="match status" value="1"/>
</dbReference>
<evidence type="ECO:0000259" key="10">
    <source>
        <dbReference type="PROSITE" id="PS50893"/>
    </source>
</evidence>
<evidence type="ECO:0000256" key="6">
    <source>
        <dbReference type="ARBA" id="ARBA00022989"/>
    </source>
</evidence>
<feature type="transmembrane region" description="Helical" evidence="9">
    <location>
        <begin position="93"/>
        <end position="113"/>
    </location>
</feature>
<feature type="compositionally biased region" description="Polar residues" evidence="8">
    <location>
        <begin position="514"/>
        <end position="524"/>
    </location>
</feature>
<dbReference type="InterPro" id="IPR011527">
    <property type="entry name" value="ABC1_TM_dom"/>
</dbReference>
<sequence length="898" mass="99449">NVITMTSFQYICLARAALNISRNLREVYIRSVLRQNAGWFDTQNSGTIISQLNENIDKIKDGLGDKVGLIVRGMTMFFGGIIASFIIDWRLTLVLLPIGPISAALMSSMARFVDKESAHQMNANEKASAILEESIMNVQTVASCNGQEAMLCRFSQILSKGRKFGTKICAISGLFDGLFFLAMYIFTGLGFLLGAYLYSIGDITEPGYVFAVLGVLLTSSYYLGVLSPYLMAVMHARVAAAFIYRVVDRTSPIDGTSKAGMTIENVKGFIEFKDVCFAYPTRPQKEVLRNLSWSAGPGDVVALVGHSGCGKSTCIALLTRLYENSSGSVTIDGVNVRELNINWLRNAVGVVQQEPKLFTGTIKTNIRLGCPGLTDEEIVEACKTANAHDFIEKLRDGYDTLIGAGGIQLSGGQKQRIAIARTIARNPKILLLDEATSALDAESEFVVQNALNKASVGRTTIVIAHRLSTLRNSNQIIVMDEGKVAEIGSHEQLMKKADGIYASLVNSQAFQGNLEHTSDPNITSETDDGLRSPVTRRESETSLPSTYVTSRIGRGSIIYYDQRKRKSVSIQEQPELSLSEATGKKKKPREGLLQLYANCQGNYGKLSMAVLFSTIRGLELPAFVILMQLAFESFADQRSILRSNVYVCIEFCCLGIACLIFIFLATLYFGWAAECIVDDLKVRAMRTALYRDCSYFDEPSRSQAITVTRISSEIPNIKAALDSRMMQMVNNVVAFLFLLASALFESWRIGLLSLAIFSLLVVAEVIAANKIQSLTNAAVENDLSGQFAVEAVEDVRTIQLLTREEHFASEYQSVLRKAIKSYKRSGPYEAFLFSVTSFFMFFCDIASFGLGIYLLYIEVAGPSEVFMYVFFYHEHHRRCFHFGFILLALRNEYGYEKI</sequence>
<reference evidence="12 13" key="1">
    <citation type="submission" date="2024-08" db="EMBL/GenBank/DDBJ databases">
        <title>Gnathostoma spinigerum genome.</title>
        <authorList>
            <person name="Gonzalez-Bertolin B."/>
            <person name="Monzon S."/>
            <person name="Zaballos A."/>
            <person name="Jimenez P."/>
            <person name="Dekumyoy P."/>
            <person name="Varona S."/>
            <person name="Cuesta I."/>
            <person name="Sumanam S."/>
            <person name="Adisakwattana P."/>
            <person name="Gasser R.B."/>
            <person name="Hernandez-Gonzalez A."/>
            <person name="Young N.D."/>
            <person name="Perteguer M.J."/>
        </authorList>
    </citation>
    <scope>NUCLEOTIDE SEQUENCE [LARGE SCALE GENOMIC DNA]</scope>
    <source>
        <strain evidence="12">AL3</strain>
        <tissue evidence="12">Liver</tissue>
    </source>
</reference>